<reference evidence="10 11" key="1">
    <citation type="submission" date="2024-03" db="EMBL/GenBank/DDBJ databases">
        <title>Aureococcus anophagefferens CCMP1851 and Kratosvirus quantuckense: Draft genome of a second virus-susceptible host strain in the model system.</title>
        <authorList>
            <person name="Chase E."/>
            <person name="Truchon A.R."/>
            <person name="Schepens W."/>
            <person name="Wilhelm S.W."/>
        </authorList>
    </citation>
    <scope>NUCLEOTIDE SEQUENCE [LARGE SCALE GENOMIC DNA]</scope>
    <source>
        <strain evidence="10 11">CCMP1851</strain>
    </source>
</reference>
<feature type="domain" description="Glycerol-3-phosphate dehydrogenase NAD-dependent C-terminal" evidence="9">
    <location>
        <begin position="190"/>
        <end position="330"/>
    </location>
</feature>
<feature type="domain" description="Glycerol-3-phosphate dehydrogenase NAD-dependent N-terminal" evidence="8">
    <location>
        <begin position="6"/>
        <end position="164"/>
    </location>
</feature>
<evidence type="ECO:0000256" key="6">
    <source>
        <dbReference type="RuleBase" id="RU000437"/>
    </source>
</evidence>
<dbReference type="PRINTS" id="PR00077">
    <property type="entry name" value="GPDHDRGNASE"/>
</dbReference>
<dbReference type="SUPFAM" id="SSF48179">
    <property type="entry name" value="6-phosphogluconate dehydrogenase C-terminal domain-like"/>
    <property type="match status" value="1"/>
</dbReference>
<name>A0ABR1GFA8_AURAN</name>
<keyword evidence="11" id="KW-1185">Reference proteome</keyword>
<dbReference type="Proteomes" id="UP001363151">
    <property type="component" value="Unassembled WGS sequence"/>
</dbReference>
<keyword evidence="5 6" id="KW-0560">Oxidoreductase</keyword>
<evidence type="ECO:0000313" key="10">
    <source>
        <dbReference type="EMBL" id="KAK7254593.1"/>
    </source>
</evidence>
<dbReference type="InterPro" id="IPR051737">
    <property type="entry name" value="L-xylulose/Carbonyl_redctase"/>
</dbReference>
<dbReference type="SUPFAM" id="SSF51735">
    <property type="entry name" value="NAD(P)-binding Rossmann-fold domains"/>
    <property type="match status" value="2"/>
</dbReference>
<dbReference type="InterPro" id="IPR013328">
    <property type="entry name" value="6PGD_dom2"/>
</dbReference>
<dbReference type="InterPro" id="IPR011128">
    <property type="entry name" value="G3P_DH_NAD-dep_N"/>
</dbReference>
<evidence type="ECO:0000256" key="2">
    <source>
        <dbReference type="ARBA" id="ARBA00011009"/>
    </source>
</evidence>
<comment type="catalytic activity">
    <reaction evidence="7">
        <text>sn-glycerol 3-phosphate + NAD(+) = dihydroxyacetone phosphate + NADH + H(+)</text>
        <dbReference type="Rhea" id="RHEA:11092"/>
        <dbReference type="ChEBI" id="CHEBI:15378"/>
        <dbReference type="ChEBI" id="CHEBI:57540"/>
        <dbReference type="ChEBI" id="CHEBI:57597"/>
        <dbReference type="ChEBI" id="CHEBI:57642"/>
        <dbReference type="ChEBI" id="CHEBI:57945"/>
        <dbReference type="EC" id="1.1.1.8"/>
    </reaction>
</comment>
<dbReference type="Pfam" id="PF01210">
    <property type="entry name" value="NAD_Gly3P_dh_N"/>
    <property type="match status" value="1"/>
</dbReference>
<protein>
    <recommendedName>
        <fullName evidence="7">Glycerol-3-phosphate dehydrogenase [NAD(+)]</fullName>
        <ecNumber evidence="7">1.1.1.8</ecNumber>
    </recommendedName>
</protein>
<evidence type="ECO:0000256" key="4">
    <source>
        <dbReference type="ARBA" id="ARBA00022857"/>
    </source>
</evidence>
<evidence type="ECO:0000313" key="11">
    <source>
        <dbReference type="Proteomes" id="UP001363151"/>
    </source>
</evidence>
<dbReference type="PANTHER" id="PTHR44252:SF3">
    <property type="entry name" value="D-ERYTHRULOSE REDUCTASE-RELATED"/>
    <property type="match status" value="1"/>
</dbReference>
<dbReference type="InterPro" id="IPR020904">
    <property type="entry name" value="Sc_DH/Rdtase_CS"/>
</dbReference>
<keyword evidence="6" id="KW-0520">NAD</keyword>
<comment type="similarity">
    <text evidence="1">Belongs to the short-chain dehydrogenases/reductases (SDR) family.</text>
</comment>
<evidence type="ECO:0000259" key="8">
    <source>
        <dbReference type="Pfam" id="PF01210"/>
    </source>
</evidence>
<organism evidence="10 11">
    <name type="scientific">Aureococcus anophagefferens</name>
    <name type="common">Harmful bloom alga</name>
    <dbReference type="NCBI Taxonomy" id="44056"/>
    <lineage>
        <taxon>Eukaryota</taxon>
        <taxon>Sar</taxon>
        <taxon>Stramenopiles</taxon>
        <taxon>Ochrophyta</taxon>
        <taxon>Pelagophyceae</taxon>
        <taxon>Pelagomonadales</taxon>
        <taxon>Pelagomonadaceae</taxon>
        <taxon>Aureococcus</taxon>
    </lineage>
</organism>
<evidence type="ECO:0000256" key="7">
    <source>
        <dbReference type="RuleBase" id="RU361243"/>
    </source>
</evidence>
<keyword evidence="4" id="KW-0521">NADP</keyword>
<dbReference type="InterPro" id="IPR036291">
    <property type="entry name" value="NAD(P)-bd_dom_sf"/>
</dbReference>
<evidence type="ECO:0000256" key="3">
    <source>
        <dbReference type="ARBA" id="ARBA00011881"/>
    </source>
</evidence>
<comment type="similarity">
    <text evidence="2 6">Belongs to the NAD-dependent glycerol-3-phosphate dehydrogenase family.</text>
</comment>
<dbReference type="PANTHER" id="PTHR44252">
    <property type="entry name" value="D-ERYTHRULOSE REDUCTASE"/>
    <property type="match status" value="1"/>
</dbReference>
<dbReference type="Pfam" id="PF13561">
    <property type="entry name" value="adh_short_C2"/>
    <property type="match status" value="1"/>
</dbReference>
<dbReference type="InterPro" id="IPR006168">
    <property type="entry name" value="G3P_DH_NAD-dep"/>
</dbReference>
<dbReference type="Gene3D" id="1.10.1040.10">
    <property type="entry name" value="N-(1-d-carboxylethyl)-l-norvaline Dehydrogenase, domain 2"/>
    <property type="match status" value="1"/>
</dbReference>
<evidence type="ECO:0000256" key="5">
    <source>
        <dbReference type="ARBA" id="ARBA00023002"/>
    </source>
</evidence>
<proteinExistence type="inferred from homology"/>
<dbReference type="Pfam" id="PF07479">
    <property type="entry name" value="NAD_Gly3P_dh_C"/>
    <property type="match status" value="1"/>
</dbReference>
<dbReference type="Gene3D" id="3.40.50.720">
    <property type="entry name" value="NAD(P)-binding Rossmann-like Domain"/>
    <property type="match status" value="2"/>
</dbReference>
<accession>A0ABR1GFA8</accession>
<evidence type="ECO:0000256" key="1">
    <source>
        <dbReference type="ARBA" id="ARBA00006484"/>
    </source>
</evidence>
<dbReference type="PROSITE" id="PS00061">
    <property type="entry name" value="ADH_SHORT"/>
    <property type="match status" value="1"/>
</dbReference>
<dbReference type="InterPro" id="IPR002347">
    <property type="entry name" value="SDR_fam"/>
</dbReference>
<comment type="caution">
    <text evidence="10">The sequence shown here is derived from an EMBL/GenBank/DDBJ whole genome shotgun (WGS) entry which is preliminary data.</text>
</comment>
<evidence type="ECO:0000259" key="9">
    <source>
        <dbReference type="Pfam" id="PF07479"/>
    </source>
</evidence>
<sequence>MAARRVVVLGGGSFGSVVARIAAEGAAAQPDKFCATVDWWVRRQAQADEINATHRNATYVGACALPANLVATADLRVAEGADLVIVAVPHEYLDTVLSRLKGSLAAGATALSLVKGLHVEGGALTPLTARIADLLGVETAMLGGPNIYTEMARDEFAEATIGHAPSNLGGARAFQDLLTTPTFRADLCDDVVGVDLCGSLKNCVTLACGFVTGLGLGMNAKAAAMRRGFGEVKRICVRFFGVDVATFDEACGFGDMVLSCSVGRGQKLAAAFVTSDKSWPDLEAESRVPDWRNLAALHEFLVAQGAAADYPVLAAAHAVAFEGAPAEAVLAARSRAPKPPKAAGEDGGTVAVRSAAPPRPPLLAAFEPPAKAFDLAGGRALVTGASGGIGKAIVAQLLAAGARVLAVDYGAEALKALKSEFPAVDTLALDLSRTEAAMAAVEAALEAGGPARYVVHCAGIAKFEPVLDTSPAEFDRQYGVNVKPAIFVTQIVAGDLVAKGLSGSVVHVSSQSSTLALEDHLVYSSSKAAVDHVARIQALEYGKHGIRVNTVNPTVVMTELAKKQWPADKLAAMKATIPLRKLAEPDDVANAVAFLLSDKAAMVSGTALPVDGGRSMGGHGL</sequence>
<dbReference type="EMBL" id="JBBJCI010000023">
    <property type="protein sequence ID" value="KAK7254593.1"/>
    <property type="molecule type" value="Genomic_DNA"/>
</dbReference>
<gene>
    <name evidence="10" type="ORF">SO694_00010175</name>
</gene>
<comment type="subunit">
    <text evidence="3">Homotetramer.</text>
</comment>
<dbReference type="InterPro" id="IPR008927">
    <property type="entry name" value="6-PGluconate_DH-like_C_sf"/>
</dbReference>
<dbReference type="EC" id="1.1.1.8" evidence="7"/>
<dbReference type="InterPro" id="IPR006109">
    <property type="entry name" value="G3P_DH_NAD-dep_C"/>
</dbReference>